<feature type="region of interest" description="Disordered" evidence="1">
    <location>
        <begin position="63"/>
        <end position="146"/>
    </location>
</feature>
<organism evidence="2 3">
    <name type="scientific">Cymbomonas tetramitiformis</name>
    <dbReference type="NCBI Taxonomy" id="36881"/>
    <lineage>
        <taxon>Eukaryota</taxon>
        <taxon>Viridiplantae</taxon>
        <taxon>Chlorophyta</taxon>
        <taxon>Pyramimonadophyceae</taxon>
        <taxon>Pyramimonadales</taxon>
        <taxon>Pyramimonadaceae</taxon>
        <taxon>Cymbomonas</taxon>
    </lineage>
</organism>
<dbReference type="EMBL" id="LGRX02029429">
    <property type="protein sequence ID" value="KAK3246836.1"/>
    <property type="molecule type" value="Genomic_DNA"/>
</dbReference>
<sequence>MTVRRLSEIGDVVCLMVCGGGWEVEADERRWEAYSGGDGFEETAWYSEEKPHRPLVHTPLVAAMARKQPEKKGEGRKLRTKGPQAAGKEGGGEKIGGREEPAGELEKKGRGEGGQKARASWEKREREKIAGHTPAREPGKTEWEEN</sequence>
<name>A0AAE0C1U1_9CHLO</name>
<comment type="caution">
    <text evidence="2">The sequence shown here is derived from an EMBL/GenBank/DDBJ whole genome shotgun (WGS) entry which is preliminary data.</text>
</comment>
<feature type="compositionally biased region" description="Basic and acidic residues" evidence="1">
    <location>
        <begin position="67"/>
        <end position="77"/>
    </location>
</feature>
<accession>A0AAE0C1U1</accession>
<dbReference type="Proteomes" id="UP001190700">
    <property type="component" value="Unassembled WGS sequence"/>
</dbReference>
<feature type="compositionally biased region" description="Basic and acidic residues" evidence="1">
    <location>
        <begin position="90"/>
        <end position="146"/>
    </location>
</feature>
<proteinExistence type="predicted"/>
<protein>
    <submittedName>
        <fullName evidence="2">Uncharacterized protein</fullName>
    </submittedName>
</protein>
<evidence type="ECO:0000256" key="1">
    <source>
        <dbReference type="SAM" id="MobiDB-lite"/>
    </source>
</evidence>
<evidence type="ECO:0000313" key="3">
    <source>
        <dbReference type="Proteomes" id="UP001190700"/>
    </source>
</evidence>
<dbReference type="AlphaFoldDB" id="A0AAE0C1U1"/>
<reference evidence="2 3" key="1">
    <citation type="journal article" date="2015" name="Genome Biol. Evol.">
        <title>Comparative Genomics of a Bacterivorous Green Alga Reveals Evolutionary Causalities and Consequences of Phago-Mixotrophic Mode of Nutrition.</title>
        <authorList>
            <person name="Burns J.A."/>
            <person name="Paasch A."/>
            <person name="Narechania A."/>
            <person name="Kim E."/>
        </authorList>
    </citation>
    <scope>NUCLEOTIDE SEQUENCE [LARGE SCALE GENOMIC DNA]</scope>
    <source>
        <strain evidence="2 3">PLY_AMNH</strain>
    </source>
</reference>
<keyword evidence="3" id="KW-1185">Reference proteome</keyword>
<gene>
    <name evidence="2" type="ORF">CYMTET_43639</name>
</gene>
<evidence type="ECO:0000313" key="2">
    <source>
        <dbReference type="EMBL" id="KAK3246836.1"/>
    </source>
</evidence>